<evidence type="ECO:0000256" key="1">
    <source>
        <dbReference type="ARBA" id="ARBA00004141"/>
    </source>
</evidence>
<feature type="transmembrane region" description="Helical" evidence="5">
    <location>
        <begin position="55"/>
        <end position="83"/>
    </location>
</feature>
<evidence type="ECO:0000256" key="5">
    <source>
        <dbReference type="SAM" id="Phobius"/>
    </source>
</evidence>
<dbReference type="GO" id="GO:0016020">
    <property type="term" value="C:membrane"/>
    <property type="evidence" value="ECO:0007669"/>
    <property type="project" value="UniProtKB-SubCell"/>
</dbReference>
<dbReference type="InterPro" id="IPR003825">
    <property type="entry name" value="Colicin-V_CvpA"/>
</dbReference>
<evidence type="ECO:0000313" key="6">
    <source>
        <dbReference type="EMBL" id="AII86933.1"/>
    </source>
</evidence>
<keyword evidence="3 5" id="KW-1133">Transmembrane helix</keyword>
<dbReference type="Pfam" id="PF02674">
    <property type="entry name" value="Colicin_V"/>
    <property type="match status" value="1"/>
</dbReference>
<name>A0AAN0RIR9_9RHOB</name>
<feature type="transmembrane region" description="Helical" evidence="5">
    <location>
        <begin position="12"/>
        <end position="35"/>
    </location>
</feature>
<keyword evidence="4 5" id="KW-0472">Membrane</keyword>
<dbReference type="EMBL" id="CP003984">
    <property type="protein sequence ID" value="AII86933.1"/>
    <property type="molecule type" value="Genomic_DNA"/>
</dbReference>
<organism evidence="6 7">
    <name type="scientific">Planktomarina temperata RCA23</name>
    <dbReference type="NCBI Taxonomy" id="666509"/>
    <lineage>
        <taxon>Bacteria</taxon>
        <taxon>Pseudomonadati</taxon>
        <taxon>Pseudomonadota</taxon>
        <taxon>Alphaproteobacteria</taxon>
        <taxon>Rhodobacterales</taxon>
        <taxon>Paracoccaceae</taxon>
        <taxon>Planktomarina</taxon>
    </lineage>
</organism>
<evidence type="ECO:0000256" key="4">
    <source>
        <dbReference type="ARBA" id="ARBA00023136"/>
    </source>
</evidence>
<evidence type="ECO:0000256" key="3">
    <source>
        <dbReference type="ARBA" id="ARBA00022989"/>
    </source>
</evidence>
<reference evidence="6 7" key="1">
    <citation type="journal article" date="2014" name="ISME J.">
        <title>Adaptation of an abundant Roseobacter RCA organism to pelagic systems revealed by genomic and transcriptomic analyses.</title>
        <authorList>
            <person name="Voget S."/>
            <person name="Wemheuer B."/>
            <person name="Brinkhoff T."/>
            <person name="Vollmers J."/>
            <person name="Dietrich S."/>
            <person name="Giebel H.A."/>
            <person name="Beardsley C."/>
            <person name="Sardemann C."/>
            <person name="Bakenhus I."/>
            <person name="Billerbeck S."/>
            <person name="Daniel R."/>
            <person name="Simon M."/>
        </authorList>
    </citation>
    <scope>NUCLEOTIDE SEQUENCE [LARGE SCALE GENOMIC DNA]</scope>
    <source>
        <strain evidence="6 7">RCA23</strain>
    </source>
</reference>
<dbReference type="PANTHER" id="PTHR36926">
    <property type="entry name" value="COLICIN V PRODUCTION PROTEIN"/>
    <property type="match status" value="1"/>
</dbReference>
<keyword evidence="2 5" id="KW-0812">Transmembrane</keyword>
<dbReference type="GO" id="GO:0009403">
    <property type="term" value="P:toxin biosynthetic process"/>
    <property type="evidence" value="ECO:0007669"/>
    <property type="project" value="InterPro"/>
</dbReference>
<proteinExistence type="predicted"/>
<accession>A0AAN0RIR9</accession>
<dbReference type="AlphaFoldDB" id="A0AAN0RIR9"/>
<evidence type="ECO:0000313" key="7">
    <source>
        <dbReference type="Proteomes" id="UP000028680"/>
    </source>
</evidence>
<dbReference type="Proteomes" id="UP000028680">
    <property type="component" value="Chromosome"/>
</dbReference>
<dbReference type="PANTHER" id="PTHR36926:SF1">
    <property type="entry name" value="COLICIN V PRODUCTION PROTEIN"/>
    <property type="match status" value="1"/>
</dbReference>
<protein>
    <submittedName>
        <fullName evidence="6">Colicin V production protein</fullName>
    </submittedName>
</protein>
<sequence length="168" mass="18413">MSALLAYSRGLVREIMAIAGWIAAAFIAFVFADMAQPLVRQIPYLGDMLGDSCELLIVASFAIVFALSLLLVSLFTPLFSAIVQRSIFGGFDQMLGFFFGVVRGVVLVAVGFFIYFTVMPNQDIVALETSRSAAVFERYVDDVQDQNPEAALGWLRTQYDQLVGECSA</sequence>
<comment type="subcellular location">
    <subcellularLocation>
        <location evidence="1">Membrane</location>
        <topology evidence="1">Multi-pass membrane protein</topology>
    </subcellularLocation>
</comment>
<dbReference type="KEGG" id="ptp:RCA23_c13900"/>
<dbReference type="InterPro" id="IPR052719">
    <property type="entry name" value="CvpA-like"/>
</dbReference>
<gene>
    <name evidence="6" type="ORF">RCA23_c13900</name>
</gene>
<feature type="transmembrane region" description="Helical" evidence="5">
    <location>
        <begin position="95"/>
        <end position="116"/>
    </location>
</feature>
<keyword evidence="7" id="KW-1185">Reference proteome</keyword>
<evidence type="ECO:0000256" key="2">
    <source>
        <dbReference type="ARBA" id="ARBA00022692"/>
    </source>
</evidence>